<organism evidence="8 9">
    <name type="scientific">Penicillium brasilianum</name>
    <dbReference type="NCBI Taxonomy" id="104259"/>
    <lineage>
        <taxon>Eukaryota</taxon>
        <taxon>Fungi</taxon>
        <taxon>Dikarya</taxon>
        <taxon>Ascomycota</taxon>
        <taxon>Pezizomycotina</taxon>
        <taxon>Eurotiomycetes</taxon>
        <taxon>Eurotiomycetidae</taxon>
        <taxon>Eurotiales</taxon>
        <taxon>Aspergillaceae</taxon>
        <taxon>Penicillium</taxon>
    </lineage>
</organism>
<dbReference type="GO" id="GO:0000981">
    <property type="term" value="F:DNA-binding transcription factor activity, RNA polymerase II-specific"/>
    <property type="evidence" value="ECO:0007669"/>
    <property type="project" value="InterPro"/>
</dbReference>
<comment type="subcellular location">
    <subcellularLocation>
        <location evidence="1">Nucleus</location>
    </subcellularLocation>
</comment>
<evidence type="ECO:0000256" key="4">
    <source>
        <dbReference type="ARBA" id="ARBA00023125"/>
    </source>
</evidence>
<accession>A0A0F7U5B0</accession>
<keyword evidence="6" id="KW-0539">Nucleus</keyword>
<dbReference type="GO" id="GO:0006351">
    <property type="term" value="P:DNA-templated transcription"/>
    <property type="evidence" value="ECO:0007669"/>
    <property type="project" value="InterPro"/>
</dbReference>
<keyword evidence="2" id="KW-0479">Metal-binding</keyword>
<keyword evidence="9" id="KW-1185">Reference proteome</keyword>
<dbReference type="PANTHER" id="PTHR47338">
    <property type="entry name" value="ZN(II)2CYS6 TRANSCRIPTION FACTOR (EUROFUNG)-RELATED"/>
    <property type="match status" value="1"/>
</dbReference>
<evidence type="ECO:0000259" key="7">
    <source>
        <dbReference type="PROSITE" id="PS50048"/>
    </source>
</evidence>
<keyword evidence="5" id="KW-0804">Transcription</keyword>
<dbReference type="InterPro" id="IPR050815">
    <property type="entry name" value="TF_fung"/>
</dbReference>
<dbReference type="Pfam" id="PF00172">
    <property type="entry name" value="Zn_clus"/>
    <property type="match status" value="1"/>
</dbReference>
<dbReference type="AlphaFoldDB" id="A0A0F7U5B0"/>
<dbReference type="PANTHER" id="PTHR47338:SF25">
    <property type="entry name" value="TRANSCRIPTION FACTOR"/>
    <property type="match status" value="1"/>
</dbReference>
<feature type="domain" description="Zn(2)-C6 fungal-type" evidence="7">
    <location>
        <begin position="15"/>
        <end position="45"/>
    </location>
</feature>
<keyword evidence="3" id="KW-0805">Transcription regulation</keyword>
<dbReference type="CDD" id="cd12148">
    <property type="entry name" value="fungal_TF_MHR"/>
    <property type="match status" value="1"/>
</dbReference>
<dbReference type="EMBL" id="CDHK01000019">
    <property type="protein sequence ID" value="CEJ62627.1"/>
    <property type="molecule type" value="Genomic_DNA"/>
</dbReference>
<dbReference type="GO" id="GO:0005634">
    <property type="term" value="C:nucleus"/>
    <property type="evidence" value="ECO:0007669"/>
    <property type="project" value="UniProtKB-SubCell"/>
</dbReference>
<dbReference type="CDD" id="cd00067">
    <property type="entry name" value="GAL4"/>
    <property type="match status" value="1"/>
</dbReference>
<gene>
    <name evidence="8" type="ORF">PMG11_11122</name>
</gene>
<evidence type="ECO:0000256" key="6">
    <source>
        <dbReference type="ARBA" id="ARBA00023242"/>
    </source>
</evidence>
<dbReference type="PROSITE" id="PS00463">
    <property type="entry name" value="ZN2_CY6_FUNGAL_1"/>
    <property type="match status" value="1"/>
</dbReference>
<dbReference type="PROSITE" id="PS50048">
    <property type="entry name" value="ZN2_CY6_FUNGAL_2"/>
    <property type="match status" value="1"/>
</dbReference>
<evidence type="ECO:0000256" key="1">
    <source>
        <dbReference type="ARBA" id="ARBA00004123"/>
    </source>
</evidence>
<dbReference type="InterPro" id="IPR001138">
    <property type="entry name" value="Zn2Cys6_DnaBD"/>
</dbReference>
<proteinExistence type="predicted"/>
<protein>
    <recommendedName>
        <fullName evidence="7">Zn(2)-C6 fungal-type domain-containing protein</fullName>
    </recommendedName>
</protein>
<dbReference type="GO" id="GO:0003677">
    <property type="term" value="F:DNA binding"/>
    <property type="evidence" value="ECO:0007669"/>
    <property type="project" value="UniProtKB-KW"/>
</dbReference>
<dbReference type="InterPro" id="IPR036864">
    <property type="entry name" value="Zn2-C6_fun-type_DNA-bd_sf"/>
</dbReference>
<evidence type="ECO:0000256" key="3">
    <source>
        <dbReference type="ARBA" id="ARBA00023015"/>
    </source>
</evidence>
<dbReference type="STRING" id="104259.A0A0F7U5B0"/>
<reference evidence="9" key="1">
    <citation type="journal article" date="2015" name="Genome Announc.">
        <title>Draft genome sequence of the fungus Penicillium brasilianum MG11.</title>
        <authorList>
            <person name="Horn F."/>
            <person name="Linde J."/>
            <person name="Mattern D.J."/>
            <person name="Walther G."/>
            <person name="Guthke R."/>
            <person name="Brakhage A.A."/>
            <person name="Valiante V."/>
        </authorList>
    </citation>
    <scope>NUCLEOTIDE SEQUENCE [LARGE SCALE GENOMIC DNA]</scope>
    <source>
        <strain evidence="9">MG11</strain>
    </source>
</reference>
<dbReference type="GO" id="GO:0008270">
    <property type="term" value="F:zinc ion binding"/>
    <property type="evidence" value="ECO:0007669"/>
    <property type="project" value="InterPro"/>
</dbReference>
<name>A0A0F7U5B0_PENBI</name>
<dbReference type="Pfam" id="PF04082">
    <property type="entry name" value="Fungal_trans"/>
    <property type="match status" value="1"/>
</dbReference>
<keyword evidence="4" id="KW-0238">DNA-binding</keyword>
<dbReference type="SMART" id="SM00066">
    <property type="entry name" value="GAL4"/>
    <property type="match status" value="1"/>
</dbReference>
<evidence type="ECO:0000256" key="2">
    <source>
        <dbReference type="ARBA" id="ARBA00022723"/>
    </source>
</evidence>
<evidence type="ECO:0000313" key="8">
    <source>
        <dbReference type="EMBL" id="CEJ62627.1"/>
    </source>
</evidence>
<dbReference type="SUPFAM" id="SSF57701">
    <property type="entry name" value="Zn2/Cys6 DNA-binding domain"/>
    <property type="match status" value="1"/>
</dbReference>
<dbReference type="Proteomes" id="UP000042958">
    <property type="component" value="Unassembled WGS sequence"/>
</dbReference>
<dbReference type="OrthoDB" id="4356994at2759"/>
<dbReference type="SMART" id="SM00906">
    <property type="entry name" value="Fungal_trans"/>
    <property type="match status" value="1"/>
</dbReference>
<evidence type="ECO:0000256" key="5">
    <source>
        <dbReference type="ARBA" id="ARBA00023163"/>
    </source>
</evidence>
<dbReference type="InterPro" id="IPR007219">
    <property type="entry name" value="XnlR_reg_dom"/>
</dbReference>
<sequence>MDTDSPQPARRTPQACRTCRRRKTKCNGVRPRCHHCCSRGIPCIWPPSATVTSRPDSTFVPSESSAQSVTEPRLPELRVLRRCINIFYEQDLSCTFCSFIHKPDLENMSAHNTPFLAMAIICLSSRYLSPKEAEEDFGLSSGIKVSRRFTPAAKAMARATSDEPSVPNIQANLVLALSEFLDNAGSSHWMYAGTAIRMAQVMRLNQDYHQTHSLKDQEIRRRTFWACLLVDKLLADFLAKPCTLSLLNVNVALPSTDASLAYQEATRGLTLANLPSFSGYPSEIGILPYFIKTITLWSDIVEISVCNDRFVAKSHAPTDRASLFFQRHQDMRDWEAALPTGFLWNKQNLINISGLGQGREFGAMHFLIRSAFCVAHQAYLPQLDGSVLTDAVDAAGWSLLYREPTLITTCVNNAMAVGGMLLELVTEGPKTISELQSVWIASSLLSVSNTFLWIQYANDPEYADEDTIKKAQQYFSLVMSVLSSWTASWKAACQWLKTLQGMLALYRAAYLGQIEESILDNVGAVTSASEVEDEDDTVEPRFRPRAGDGYPPIAAIPNLYACLRFLASDTSAEPKKLQLVWMRFASGWPYNDPFTDYSSIEQQHHFLPLLSPSPLNSSVSSGRMPRREGLPF</sequence>
<dbReference type="Gene3D" id="4.10.240.10">
    <property type="entry name" value="Zn(2)-C6 fungal-type DNA-binding domain"/>
    <property type="match status" value="1"/>
</dbReference>
<evidence type="ECO:0000313" key="9">
    <source>
        <dbReference type="Proteomes" id="UP000042958"/>
    </source>
</evidence>